<dbReference type="PANTHER" id="PTHR12680">
    <property type="entry name" value="PUTATIVE HOMEODOMAIN TRANSCRIPTION FACTOR PHTF"/>
    <property type="match status" value="1"/>
</dbReference>
<keyword evidence="9" id="KW-0371">Homeobox</keyword>
<dbReference type="AlphaFoldDB" id="F0W5K8"/>
<accession>F0W5K8</accession>
<dbReference type="InterPro" id="IPR021980">
    <property type="entry name" value="PHTF1/2_N"/>
</dbReference>
<proteinExistence type="predicted"/>
<name>F0W5K8_9STRA</name>
<comment type="subcellular location">
    <subcellularLocation>
        <location evidence="1">Membrane</location>
        <topology evidence="1">Multi-pass membrane protein</topology>
    </subcellularLocation>
</comment>
<evidence type="ECO:0000259" key="8">
    <source>
        <dbReference type="Pfam" id="PF12129"/>
    </source>
</evidence>
<evidence type="ECO:0000313" key="9">
    <source>
        <dbReference type="EMBL" id="CCA16399.1"/>
    </source>
</evidence>
<evidence type="ECO:0000256" key="6">
    <source>
        <dbReference type="SAM" id="MobiDB-lite"/>
    </source>
</evidence>
<keyword evidence="5" id="KW-0325">Glycoprotein</keyword>
<feature type="transmembrane region" description="Helical" evidence="7">
    <location>
        <begin position="421"/>
        <end position="446"/>
    </location>
</feature>
<feature type="domain" description="PHTF1/2 N-terminal" evidence="8">
    <location>
        <begin position="44"/>
        <end position="151"/>
    </location>
</feature>
<dbReference type="EMBL" id="FR824066">
    <property type="protein sequence ID" value="CCA16399.1"/>
    <property type="molecule type" value="Genomic_DNA"/>
</dbReference>
<evidence type="ECO:0000256" key="2">
    <source>
        <dbReference type="ARBA" id="ARBA00022692"/>
    </source>
</evidence>
<protein>
    <submittedName>
        <fullName evidence="9">Homeodomain transcription factor putative</fullName>
    </submittedName>
</protein>
<keyword evidence="2 7" id="KW-0812">Transmembrane</keyword>
<dbReference type="Pfam" id="PF12129">
    <property type="entry name" value="PHTF1-2_N"/>
    <property type="match status" value="1"/>
</dbReference>
<evidence type="ECO:0000256" key="4">
    <source>
        <dbReference type="ARBA" id="ARBA00023136"/>
    </source>
</evidence>
<dbReference type="GO" id="GO:0016020">
    <property type="term" value="C:membrane"/>
    <property type="evidence" value="ECO:0007669"/>
    <property type="project" value="UniProtKB-SubCell"/>
</dbReference>
<feature type="region of interest" description="Disordered" evidence="6">
    <location>
        <begin position="223"/>
        <end position="288"/>
    </location>
</feature>
<feature type="transmembrane region" description="Helical" evidence="7">
    <location>
        <begin position="512"/>
        <end position="532"/>
    </location>
</feature>
<dbReference type="GO" id="GO:0005783">
    <property type="term" value="C:endoplasmic reticulum"/>
    <property type="evidence" value="ECO:0007669"/>
    <property type="project" value="InterPro"/>
</dbReference>
<keyword evidence="3 7" id="KW-1133">Transmembrane helix</keyword>
<feature type="transmembrane region" description="Helical" evidence="7">
    <location>
        <begin position="365"/>
        <end position="384"/>
    </location>
</feature>
<feature type="compositionally biased region" description="Acidic residues" evidence="6">
    <location>
        <begin position="257"/>
        <end position="268"/>
    </location>
</feature>
<evidence type="ECO:0000256" key="3">
    <source>
        <dbReference type="ARBA" id="ARBA00022989"/>
    </source>
</evidence>
<feature type="transmembrane region" description="Helical" evidence="7">
    <location>
        <begin position="98"/>
        <end position="120"/>
    </location>
</feature>
<evidence type="ECO:0000256" key="1">
    <source>
        <dbReference type="ARBA" id="ARBA00004141"/>
    </source>
</evidence>
<evidence type="ECO:0000256" key="7">
    <source>
        <dbReference type="SAM" id="Phobius"/>
    </source>
</evidence>
<evidence type="ECO:0000256" key="5">
    <source>
        <dbReference type="ARBA" id="ARBA00023180"/>
    </source>
</evidence>
<organism evidence="9">
    <name type="scientific">Albugo laibachii Nc14</name>
    <dbReference type="NCBI Taxonomy" id="890382"/>
    <lineage>
        <taxon>Eukaryota</taxon>
        <taxon>Sar</taxon>
        <taxon>Stramenopiles</taxon>
        <taxon>Oomycota</taxon>
        <taxon>Peronosporomycetes</taxon>
        <taxon>Albuginales</taxon>
        <taxon>Albuginaceae</taxon>
        <taxon>Albugo</taxon>
    </lineage>
</organism>
<feature type="compositionally biased region" description="Low complexity" evidence="6">
    <location>
        <begin position="21"/>
        <end position="31"/>
    </location>
</feature>
<dbReference type="InterPro" id="IPR039775">
    <property type="entry name" value="PHTF1/2"/>
</dbReference>
<dbReference type="PANTHER" id="PTHR12680:SF6">
    <property type="entry name" value="PROTEIN PHTF"/>
    <property type="match status" value="1"/>
</dbReference>
<feature type="transmembrane region" description="Helical" evidence="7">
    <location>
        <begin position="544"/>
        <end position="565"/>
    </location>
</feature>
<feature type="region of interest" description="Disordered" evidence="6">
    <location>
        <begin position="1"/>
        <end position="38"/>
    </location>
</feature>
<sequence>MDEEFDSGTPARGRDNKRRSVSTSRVTTRMSSDLDEPTKRQLRSELNLNREFIDFDVIKGSAFFHTKPANHDRKLVREGFERALFLPFDYSFWSQKPWFYEIATLLYILELISVILYIGFHKQMTVMSTFEIVFPLTLLLIIAIGYGRVSSMLQSGDHANPNVKIYSPNSGLSGPNLADPKAPATSNVPSSGIAQVVNTVVDASTMDDDRELEAIGSSFTPAMSLLGRDGTIDETRRRASSSAQAGEGLDDKIAESENSDSTDSDDENNNSSSSSDDSHEQTRTRSLITRINAPIRANTLLENKIRPKMLPPVHTELEPGDRRRLTVCVWEDGIPIKRLMSINELRATILTKVKATSPRRLYRKIARAAAVIVSLVPVCFRIFLQCQEVDCFDYVFDPLDPISLLKLRSINEFQQMERNTFAQIFIAISCILATYFMASIMFAALADAEVTYHRRFLYAKCFTALTSARRSRLSNLPHFRLKNVVNIKAWIALRGGRTWLKRQGRQRAADEIVSSSFLLNLVLLVVMGVQSVSEFSGGLLSQSLIHIEVTVWCSLTSVFMLRFMMLGSRINKKYQNTSLLLTEQMNVYLRLLAKPHKKEKLLVSNNVLKLASKLLKELNSPNKVSGLTMNPLLYNLTRVVVLSAFSSVASEVFGFKLKLWKMKV</sequence>
<dbReference type="HOGENOM" id="CLU_029416_0_0_1"/>
<feature type="transmembrane region" description="Helical" evidence="7">
    <location>
        <begin position="126"/>
        <end position="146"/>
    </location>
</feature>
<reference evidence="9" key="2">
    <citation type="submission" date="2011-02" db="EMBL/GenBank/DDBJ databases">
        <authorList>
            <person name="MacLean D."/>
        </authorList>
    </citation>
    <scope>NUCLEOTIDE SEQUENCE</scope>
</reference>
<keyword evidence="4 7" id="KW-0472">Membrane</keyword>
<gene>
    <name evidence="9" type="primary">AlNc14C21G2173</name>
    <name evidence="9" type="ORF">ALNC14_025420</name>
</gene>
<reference evidence="9" key="1">
    <citation type="journal article" date="2011" name="PLoS Biol.">
        <title>Gene gain and loss during evolution of obligate parasitism in the white rust pathogen of Arabidopsis thaliana.</title>
        <authorList>
            <person name="Kemen E."/>
            <person name="Gardiner A."/>
            <person name="Schultz-Larsen T."/>
            <person name="Kemen A.C."/>
            <person name="Balmuth A.L."/>
            <person name="Robert-Seilaniantz A."/>
            <person name="Bailey K."/>
            <person name="Holub E."/>
            <person name="Studholme D.J."/>
            <person name="Maclean D."/>
            <person name="Jones J.D."/>
        </authorList>
    </citation>
    <scope>NUCLEOTIDE SEQUENCE</scope>
</reference>
<dbReference type="GO" id="GO:0003677">
    <property type="term" value="F:DNA binding"/>
    <property type="evidence" value="ECO:0007669"/>
    <property type="project" value="UniProtKB-KW"/>
</dbReference>